<dbReference type="Proteomes" id="UP001596353">
    <property type="component" value="Unassembled WGS sequence"/>
</dbReference>
<dbReference type="EMBL" id="JBHSWG010000001">
    <property type="protein sequence ID" value="MFC6760508.1"/>
    <property type="molecule type" value="Genomic_DNA"/>
</dbReference>
<keyword evidence="3" id="KW-1185">Reference proteome</keyword>
<proteinExistence type="predicted"/>
<feature type="region of interest" description="Disordered" evidence="1">
    <location>
        <begin position="48"/>
        <end position="67"/>
    </location>
</feature>
<sequence>MADALVGAYNHSGLLEQNRAVLRAADEDVAAAGAALKPVLRWTAGLTQSYRDSPPQGFSRQQAVPIR</sequence>
<organism evidence="2 3">
    <name type="scientific">Sulfitobacter porphyrae</name>
    <dbReference type="NCBI Taxonomy" id="1246864"/>
    <lineage>
        <taxon>Bacteria</taxon>
        <taxon>Pseudomonadati</taxon>
        <taxon>Pseudomonadota</taxon>
        <taxon>Alphaproteobacteria</taxon>
        <taxon>Rhodobacterales</taxon>
        <taxon>Roseobacteraceae</taxon>
        <taxon>Sulfitobacter</taxon>
    </lineage>
</organism>
<reference evidence="3" key="1">
    <citation type="journal article" date="2019" name="Int. J. Syst. Evol. Microbiol.">
        <title>The Global Catalogue of Microorganisms (GCM) 10K type strain sequencing project: providing services to taxonomists for standard genome sequencing and annotation.</title>
        <authorList>
            <consortium name="The Broad Institute Genomics Platform"/>
            <consortium name="The Broad Institute Genome Sequencing Center for Infectious Disease"/>
            <person name="Wu L."/>
            <person name="Ma J."/>
        </authorList>
    </citation>
    <scope>NUCLEOTIDE SEQUENCE [LARGE SCALE GENOMIC DNA]</scope>
    <source>
        <strain evidence="3">CCUG 66188</strain>
    </source>
</reference>
<evidence type="ECO:0000256" key="1">
    <source>
        <dbReference type="SAM" id="MobiDB-lite"/>
    </source>
</evidence>
<protein>
    <submittedName>
        <fullName evidence="2">Uncharacterized protein</fullName>
    </submittedName>
</protein>
<name>A0ABW2B6R3_9RHOB</name>
<evidence type="ECO:0000313" key="2">
    <source>
        <dbReference type="EMBL" id="MFC6760508.1"/>
    </source>
</evidence>
<gene>
    <name evidence="2" type="ORF">ACFQFQ_14970</name>
</gene>
<comment type="caution">
    <text evidence="2">The sequence shown here is derived from an EMBL/GenBank/DDBJ whole genome shotgun (WGS) entry which is preliminary data.</text>
</comment>
<evidence type="ECO:0000313" key="3">
    <source>
        <dbReference type="Proteomes" id="UP001596353"/>
    </source>
</evidence>
<accession>A0ABW2B6R3</accession>